<evidence type="ECO:0000313" key="16">
    <source>
        <dbReference type="EMBL" id="PVU87875.1"/>
    </source>
</evidence>
<dbReference type="Gene3D" id="3.20.20.80">
    <property type="entry name" value="Glycosidases"/>
    <property type="match status" value="1"/>
</dbReference>
<dbReference type="STRING" id="61424.A0A2T9Y6E2"/>
<evidence type="ECO:0000256" key="8">
    <source>
        <dbReference type="ARBA" id="ARBA00023180"/>
    </source>
</evidence>
<accession>A0A2T9Y6E2</accession>
<dbReference type="AlphaFoldDB" id="A0A2T9Y6E2"/>
<dbReference type="GO" id="GO:0071555">
    <property type="term" value="P:cell wall organization"/>
    <property type="evidence" value="ECO:0007669"/>
    <property type="project" value="UniProtKB-KW"/>
</dbReference>
<dbReference type="GO" id="GO:0042973">
    <property type="term" value="F:glucan endo-1,3-beta-D-glucosidase activity"/>
    <property type="evidence" value="ECO:0007669"/>
    <property type="project" value="UniProtKB-EC"/>
</dbReference>
<dbReference type="PANTHER" id="PTHR16631">
    <property type="entry name" value="GLUCAN 1,3-BETA-GLUCOSIDASE"/>
    <property type="match status" value="1"/>
</dbReference>
<comment type="catalytic activity">
    <reaction evidence="1">
        <text>Hydrolysis of (1-&gt;3)-beta-D-glucosidic linkages in (1-&gt;3)-beta-D-glucans.</text>
        <dbReference type="EC" id="3.2.1.39"/>
    </reaction>
</comment>
<dbReference type="GO" id="GO:0009277">
    <property type="term" value="C:fungal-type cell wall"/>
    <property type="evidence" value="ECO:0007669"/>
    <property type="project" value="TreeGrafter"/>
</dbReference>
<protein>
    <recommendedName>
        <fullName evidence="4">glucan endo-1,3-beta-D-glucosidase</fullName>
        <ecNumber evidence="4">3.2.1.39</ecNumber>
    </recommendedName>
    <alternativeName>
        <fullName evidence="14">Endo-1,3-beta-glucanase btgC</fullName>
    </alternativeName>
    <alternativeName>
        <fullName evidence="13">Laminarinase btgC</fullName>
    </alternativeName>
</protein>
<keyword evidence="15" id="KW-0732">Signal</keyword>
<dbReference type="InterPro" id="IPR017853">
    <property type="entry name" value="GH"/>
</dbReference>
<evidence type="ECO:0000256" key="12">
    <source>
        <dbReference type="ARBA" id="ARBA00037649"/>
    </source>
</evidence>
<evidence type="ECO:0000256" key="3">
    <source>
        <dbReference type="ARBA" id="ARBA00008773"/>
    </source>
</evidence>
<evidence type="ECO:0000256" key="14">
    <source>
        <dbReference type="ARBA" id="ARBA00043078"/>
    </source>
</evidence>
<dbReference type="GO" id="GO:0005886">
    <property type="term" value="C:plasma membrane"/>
    <property type="evidence" value="ECO:0007669"/>
    <property type="project" value="UniProtKB-SubCell"/>
</dbReference>
<keyword evidence="9" id="KW-0119">Carbohydrate metabolism</keyword>
<evidence type="ECO:0000256" key="15">
    <source>
        <dbReference type="SAM" id="SignalP"/>
    </source>
</evidence>
<dbReference type="SUPFAM" id="SSF51445">
    <property type="entry name" value="(Trans)glycosidases"/>
    <property type="match status" value="1"/>
</dbReference>
<evidence type="ECO:0000313" key="17">
    <source>
        <dbReference type="Proteomes" id="UP000245699"/>
    </source>
</evidence>
<dbReference type="InterPro" id="IPR050732">
    <property type="entry name" value="Beta-glucan_modifiers"/>
</dbReference>
<comment type="function">
    <text evidence="12">Glucanases play a role in cell expansion during growth, in cell-cell fusion during mating, and in spore release during sporulation. This enzyme may be involved in beta-glucan degradation. Active on laminarin and lichenan.</text>
</comment>
<keyword evidence="5" id="KW-1003">Cell membrane</keyword>
<evidence type="ECO:0000256" key="9">
    <source>
        <dbReference type="ARBA" id="ARBA00023277"/>
    </source>
</evidence>
<name>A0A2T9Y6E2_9FUNG</name>
<keyword evidence="10" id="KW-0961">Cell wall biogenesis/degradation</keyword>
<evidence type="ECO:0000256" key="10">
    <source>
        <dbReference type="ARBA" id="ARBA00023316"/>
    </source>
</evidence>
<dbReference type="OrthoDB" id="77201at2759"/>
<dbReference type="EMBL" id="MBFT01000680">
    <property type="protein sequence ID" value="PVU87875.1"/>
    <property type="molecule type" value="Genomic_DNA"/>
</dbReference>
<reference evidence="16 17" key="1">
    <citation type="journal article" date="2018" name="MBio">
        <title>Comparative Genomics Reveals the Core Gene Toolbox for the Fungus-Insect Symbiosis.</title>
        <authorList>
            <person name="Wang Y."/>
            <person name="Stata M."/>
            <person name="Wang W."/>
            <person name="Stajich J.E."/>
            <person name="White M.M."/>
            <person name="Moncalvo J.M."/>
        </authorList>
    </citation>
    <scope>NUCLEOTIDE SEQUENCE [LARGE SCALE GENOMIC DNA]</scope>
    <source>
        <strain evidence="16 17">AUS-77-4</strain>
    </source>
</reference>
<evidence type="ECO:0000256" key="2">
    <source>
        <dbReference type="ARBA" id="ARBA00004401"/>
    </source>
</evidence>
<dbReference type="Proteomes" id="UP000245699">
    <property type="component" value="Unassembled WGS sequence"/>
</dbReference>
<evidence type="ECO:0000256" key="1">
    <source>
        <dbReference type="ARBA" id="ARBA00000382"/>
    </source>
</evidence>
<keyword evidence="6" id="KW-0378">Hydrolase</keyword>
<comment type="similarity">
    <text evidence="3">Belongs to the glycosyl hydrolase 17 family.</text>
</comment>
<evidence type="ECO:0000256" key="13">
    <source>
        <dbReference type="ARBA" id="ARBA00042373"/>
    </source>
</evidence>
<keyword evidence="7" id="KW-0472">Membrane</keyword>
<feature type="chain" id="PRO_5015469641" description="glucan endo-1,3-beta-D-glucosidase" evidence="15">
    <location>
        <begin position="18"/>
        <end position="318"/>
    </location>
</feature>
<evidence type="ECO:0000256" key="7">
    <source>
        <dbReference type="ARBA" id="ARBA00023136"/>
    </source>
</evidence>
<dbReference type="GO" id="GO:0000272">
    <property type="term" value="P:polysaccharide catabolic process"/>
    <property type="evidence" value="ECO:0007669"/>
    <property type="project" value="UniProtKB-KW"/>
</dbReference>
<keyword evidence="8" id="KW-0325">Glycoprotein</keyword>
<evidence type="ECO:0000256" key="4">
    <source>
        <dbReference type="ARBA" id="ARBA00012780"/>
    </source>
</evidence>
<proteinExistence type="inferred from homology"/>
<keyword evidence="11" id="KW-0624">Polysaccharide degradation</keyword>
<evidence type="ECO:0000256" key="11">
    <source>
        <dbReference type="ARBA" id="ARBA00023326"/>
    </source>
</evidence>
<dbReference type="GO" id="GO:0005576">
    <property type="term" value="C:extracellular region"/>
    <property type="evidence" value="ECO:0007669"/>
    <property type="project" value="TreeGrafter"/>
</dbReference>
<gene>
    <name evidence="16" type="ORF">BB559_005838</name>
</gene>
<sequence>MLSAAFILSCSLGIVFGNPIHLTPEQTNVTNKRNDIGSLSNRFWGINYSPYNNDGTCIGYTGILDQMKELSLITKRIKLYSTDCNQLDYVVKAIRENNLNLEVHAGVWATEGLNRTSREIDEIIKVMKEHNNPGIVKDVSIGNEELFKKKNITENKLIDFIKLAKSKFSSSGYGHLKVFTTEVVGFLTERVINECDIVQINAHVMYDSEFHGIENSVGSLFERIKTISAINPQNKLVRLGEVGYASRGSSIAHNGTLERFREFANKFTCSAKRNQQQYFYFESKDSIWKVDSDVSRSYGLYDLNFKPKIDFVSLGYCT</sequence>
<comment type="subcellular location">
    <subcellularLocation>
        <location evidence="2">Cell membrane</location>
        <topology evidence="2">Single-pass type II membrane protein</topology>
    </subcellularLocation>
</comment>
<dbReference type="PANTHER" id="PTHR16631:SF17">
    <property type="entry name" value="GLUCAN ENDO-1,3-BETA-GLUCOSIDASE BTGC"/>
    <property type="match status" value="1"/>
</dbReference>
<dbReference type="EC" id="3.2.1.39" evidence="4"/>
<evidence type="ECO:0000256" key="6">
    <source>
        <dbReference type="ARBA" id="ARBA00022801"/>
    </source>
</evidence>
<keyword evidence="17" id="KW-1185">Reference proteome</keyword>
<comment type="caution">
    <text evidence="16">The sequence shown here is derived from an EMBL/GenBank/DDBJ whole genome shotgun (WGS) entry which is preliminary data.</text>
</comment>
<dbReference type="GO" id="GO:0009986">
    <property type="term" value="C:cell surface"/>
    <property type="evidence" value="ECO:0007669"/>
    <property type="project" value="TreeGrafter"/>
</dbReference>
<organism evidence="16 17">
    <name type="scientific">Furculomyces boomerangus</name>
    <dbReference type="NCBI Taxonomy" id="61424"/>
    <lineage>
        <taxon>Eukaryota</taxon>
        <taxon>Fungi</taxon>
        <taxon>Fungi incertae sedis</taxon>
        <taxon>Zoopagomycota</taxon>
        <taxon>Kickxellomycotina</taxon>
        <taxon>Harpellomycetes</taxon>
        <taxon>Harpellales</taxon>
        <taxon>Harpellaceae</taxon>
        <taxon>Furculomyces</taxon>
    </lineage>
</organism>
<evidence type="ECO:0000256" key="5">
    <source>
        <dbReference type="ARBA" id="ARBA00022475"/>
    </source>
</evidence>
<feature type="signal peptide" evidence="15">
    <location>
        <begin position="1"/>
        <end position="17"/>
    </location>
</feature>